<dbReference type="OrthoDB" id="8193571at2759"/>
<dbReference type="EnsemblMetazoa" id="XM_032598017">
    <property type="protein sequence ID" value="XP_032453908"/>
    <property type="gene ID" value="LOC100117083"/>
</dbReference>
<dbReference type="AlphaFoldDB" id="A0A7M7HFB1"/>
<dbReference type="Gene3D" id="1.25.40.20">
    <property type="entry name" value="Ankyrin repeat-containing domain"/>
    <property type="match status" value="5"/>
</dbReference>
<dbReference type="EnsemblMetazoa" id="XM_032598013">
    <property type="protein sequence ID" value="XP_032453904"/>
    <property type="gene ID" value="LOC100117083"/>
</dbReference>
<organism evidence="4 5">
    <name type="scientific">Nasonia vitripennis</name>
    <name type="common">Parasitic wasp</name>
    <dbReference type="NCBI Taxonomy" id="7425"/>
    <lineage>
        <taxon>Eukaryota</taxon>
        <taxon>Metazoa</taxon>
        <taxon>Ecdysozoa</taxon>
        <taxon>Arthropoda</taxon>
        <taxon>Hexapoda</taxon>
        <taxon>Insecta</taxon>
        <taxon>Pterygota</taxon>
        <taxon>Neoptera</taxon>
        <taxon>Endopterygota</taxon>
        <taxon>Hymenoptera</taxon>
        <taxon>Apocrita</taxon>
        <taxon>Proctotrupomorpha</taxon>
        <taxon>Chalcidoidea</taxon>
        <taxon>Pteromalidae</taxon>
        <taxon>Pteromalinae</taxon>
        <taxon>Nasonia</taxon>
    </lineage>
</organism>
<feature type="repeat" description="ANK" evidence="3">
    <location>
        <begin position="245"/>
        <end position="277"/>
    </location>
</feature>
<dbReference type="EnsemblMetazoa" id="XM_032598011">
    <property type="protein sequence ID" value="XP_032453902"/>
    <property type="gene ID" value="LOC100117083"/>
</dbReference>
<gene>
    <name evidence="4" type="primary">100117083</name>
</gene>
<dbReference type="InterPro" id="IPR036770">
    <property type="entry name" value="Ankyrin_rpt-contain_sf"/>
</dbReference>
<dbReference type="Pfam" id="PF00023">
    <property type="entry name" value="Ank"/>
    <property type="match status" value="1"/>
</dbReference>
<feature type="repeat" description="ANK" evidence="3">
    <location>
        <begin position="571"/>
        <end position="603"/>
    </location>
</feature>
<dbReference type="EnsemblMetazoa" id="XM_031922027">
    <property type="protein sequence ID" value="XP_031777887"/>
    <property type="gene ID" value="LOC100117083"/>
</dbReference>
<sequence length="784" mass="88634">MQMNLLQEVYNGNIERIKEIIEKESVPIDSKWSDYMLLRYALWREQKEIAKLLIEKGCRINKTTKSSSNTPLHIAVKQEDVEIVKILLNKGASVESRNHNGETPLHFAAKTKNDEIIDLILTKINSTVNANFVERGGLRKLHIACMRNDPSATENLLKSGASINDPVVLTSPFWPSYTPLHFAVEYERTDIVELLLQYGADIGATNSKGLTPLHLAVEINNIGIIDLILAAHANFHKNINPKDHRGFSHFHTACMRNDASVVEGFLQRGVEINITVNTDSVLWSGYTPLHFAVQHDCTEIVQLLLNFGADISVKNSKGMTPLHFAIQSQNKKIIDAILSAHRTCYKNINPIDDRGFSHFHAACMRNDPSIVQGFIQNGVEINCPVNADSPNWPNYTPLHFAVENKCVETVELLLMHGANVSARDNKGMTPLHLGIIHRYERIVEMLLNSGSDGNVKTKTGMTPLHMAVERGIFEIVEILVQHNVDVNSVENLKLSTPLHLASLYRHFKIVDLLLKSGADVNARERDGKTALHTMALRDPKRELDMELVKSYSDIITALLESGCDVDSQDSYGRTPLHMSCLYRNLAGAYALLYHGADINIEDTIGKTPICYCMHVFHNIYYIFQDHIEKLRFINFPVSEKNESCVLKLKGTYKRLKRKWKDVERDDEFSTICADELNRMKSVRIDNYSSLYNIIFKGANEMASHVRNETLKQIVESSDFDKTFYLYGYLIKLQIKRGLAREKLMKPALEALESITGISLPAGCAETILKYLINDELKDLIRAKL</sequence>
<feature type="repeat" description="ANK" evidence="3">
    <location>
        <begin position="100"/>
        <end position="121"/>
    </location>
</feature>
<dbReference type="KEGG" id="nvi:100117083"/>
<dbReference type="GO" id="GO:0005737">
    <property type="term" value="C:cytoplasm"/>
    <property type="evidence" value="ECO:0007669"/>
    <property type="project" value="TreeGrafter"/>
</dbReference>
<feature type="repeat" description="ANK" evidence="3">
    <location>
        <begin position="67"/>
        <end position="99"/>
    </location>
</feature>
<dbReference type="EnsemblMetazoa" id="XM_031922028">
    <property type="protein sequence ID" value="XP_031777888"/>
    <property type="gene ID" value="LOC100117083"/>
</dbReference>
<feature type="repeat" description="ANK" evidence="3">
    <location>
        <begin position="459"/>
        <end position="491"/>
    </location>
</feature>
<dbReference type="PANTHER" id="PTHR24198">
    <property type="entry name" value="ANKYRIN REPEAT AND PROTEIN KINASE DOMAIN-CONTAINING PROTEIN"/>
    <property type="match status" value="1"/>
</dbReference>
<dbReference type="SUPFAM" id="SSF48403">
    <property type="entry name" value="Ankyrin repeat"/>
    <property type="match status" value="2"/>
</dbReference>
<dbReference type="InterPro" id="IPR002110">
    <property type="entry name" value="Ankyrin_rpt"/>
</dbReference>
<proteinExistence type="predicted"/>
<evidence type="ECO:0000256" key="1">
    <source>
        <dbReference type="ARBA" id="ARBA00022737"/>
    </source>
</evidence>
<feature type="repeat" description="ANK" evidence="3">
    <location>
        <begin position="208"/>
        <end position="240"/>
    </location>
</feature>
<dbReference type="EnsemblMetazoa" id="XM_001601369">
    <property type="protein sequence ID" value="XP_001601419"/>
    <property type="gene ID" value="LOC100117083"/>
</dbReference>
<keyword evidence="5" id="KW-1185">Reference proteome</keyword>
<dbReference type="OMA" id="ACMRNDP"/>
<dbReference type="Pfam" id="PF13857">
    <property type="entry name" value="Ank_5"/>
    <property type="match status" value="1"/>
</dbReference>
<keyword evidence="1" id="KW-0677">Repeat</keyword>
<dbReference type="Proteomes" id="UP000002358">
    <property type="component" value="Chromosome 1"/>
</dbReference>
<evidence type="ECO:0000256" key="2">
    <source>
        <dbReference type="ARBA" id="ARBA00023043"/>
    </source>
</evidence>
<reference evidence="4" key="1">
    <citation type="submission" date="2021-01" db="UniProtKB">
        <authorList>
            <consortium name="EnsemblMetazoa"/>
        </authorList>
    </citation>
    <scope>IDENTIFICATION</scope>
</reference>
<evidence type="ECO:0000313" key="4">
    <source>
        <dbReference type="EnsemblMetazoa" id="XP_008213057"/>
    </source>
</evidence>
<feature type="repeat" description="ANK" evidence="3">
    <location>
        <begin position="493"/>
        <end position="525"/>
    </location>
</feature>
<evidence type="ECO:0000256" key="3">
    <source>
        <dbReference type="PROSITE-ProRule" id="PRU00023"/>
    </source>
</evidence>
<evidence type="ECO:0000313" key="5">
    <source>
        <dbReference type="Proteomes" id="UP000002358"/>
    </source>
</evidence>
<feature type="repeat" description="ANK" evidence="3">
    <location>
        <begin position="393"/>
        <end position="425"/>
    </location>
</feature>
<feature type="repeat" description="ANK" evidence="3">
    <location>
        <begin position="136"/>
        <end position="164"/>
    </location>
</feature>
<dbReference type="SMR" id="A0A7M7HFB1"/>
<dbReference type="EnsemblMetazoa" id="XM_031922029">
    <property type="protein sequence ID" value="XP_031777889"/>
    <property type="gene ID" value="LOC100117083"/>
</dbReference>
<feature type="repeat" description="ANK" evidence="3">
    <location>
        <begin position="175"/>
        <end position="207"/>
    </location>
</feature>
<keyword evidence="2 3" id="KW-0040">ANK repeat</keyword>
<dbReference type="PROSITE" id="PS50297">
    <property type="entry name" value="ANK_REP_REGION"/>
    <property type="match status" value="11"/>
</dbReference>
<dbReference type="PROSITE" id="PS50088">
    <property type="entry name" value="ANK_REPEAT"/>
    <property type="match status" value="12"/>
</dbReference>
<name>A0A7M7HFB1_NASVI</name>
<dbReference type="EnsemblMetazoa" id="XM_008214835">
    <property type="protein sequence ID" value="XP_008213057"/>
    <property type="gene ID" value="LOC100117083"/>
</dbReference>
<protein>
    <submittedName>
        <fullName evidence="4">Uncharacterized protein</fullName>
    </submittedName>
</protein>
<accession>A0A7M7HFB1</accession>
<feature type="repeat" description="ANK" evidence="3">
    <location>
        <begin position="284"/>
        <end position="316"/>
    </location>
</feature>
<dbReference type="PANTHER" id="PTHR24198:SF165">
    <property type="entry name" value="ANKYRIN REPEAT-CONTAINING PROTEIN-RELATED"/>
    <property type="match status" value="1"/>
</dbReference>
<dbReference type="PRINTS" id="PR01415">
    <property type="entry name" value="ANKYRIN"/>
</dbReference>
<feature type="repeat" description="ANK" evidence="3">
    <location>
        <begin position="426"/>
        <end position="458"/>
    </location>
</feature>
<dbReference type="InParanoid" id="A0A7M7HFB1"/>
<dbReference type="SMART" id="SM00248">
    <property type="entry name" value="ANK"/>
    <property type="match status" value="16"/>
</dbReference>
<dbReference type="Pfam" id="PF12796">
    <property type="entry name" value="Ank_2"/>
    <property type="match status" value="5"/>
</dbReference>